<dbReference type="SUPFAM" id="SSF109604">
    <property type="entry name" value="HD-domain/PDEase-like"/>
    <property type="match status" value="1"/>
</dbReference>
<dbReference type="Gene3D" id="1.10.3210.10">
    <property type="entry name" value="Hypothetical protein af1432"/>
    <property type="match status" value="1"/>
</dbReference>
<proteinExistence type="inferred from homology"/>
<evidence type="ECO:0000256" key="10">
    <source>
        <dbReference type="ARBA" id="ARBA00047607"/>
    </source>
</evidence>
<feature type="domain" description="Ppx/GppA phosphatase N-terminal" evidence="11">
    <location>
        <begin position="29"/>
        <end position="308"/>
    </location>
</feature>
<organism evidence="13 14">
    <name type="scientific">Thiogranum longum</name>
    <dbReference type="NCBI Taxonomy" id="1537524"/>
    <lineage>
        <taxon>Bacteria</taxon>
        <taxon>Pseudomonadati</taxon>
        <taxon>Pseudomonadota</taxon>
        <taxon>Gammaproteobacteria</taxon>
        <taxon>Chromatiales</taxon>
        <taxon>Ectothiorhodospiraceae</taxon>
        <taxon>Thiogranum</taxon>
    </lineage>
</organism>
<comment type="similarity">
    <text evidence="3">Belongs to the GppA/Ppx family.</text>
</comment>
<dbReference type="InterPro" id="IPR050273">
    <property type="entry name" value="GppA/Ppx_hydrolase"/>
</dbReference>
<evidence type="ECO:0000313" key="13">
    <source>
        <dbReference type="EMBL" id="TCK17827.1"/>
    </source>
</evidence>
<keyword evidence="14" id="KW-1185">Reference proteome</keyword>
<evidence type="ECO:0000256" key="6">
    <source>
        <dbReference type="ARBA" id="ARBA00020416"/>
    </source>
</evidence>
<dbReference type="GO" id="GO:0006798">
    <property type="term" value="P:polyphosphate catabolic process"/>
    <property type="evidence" value="ECO:0007669"/>
    <property type="project" value="TreeGrafter"/>
</dbReference>
<dbReference type="PANTHER" id="PTHR30005:SF14">
    <property type="entry name" value="EXOPOLYPHOSPHATASE"/>
    <property type="match status" value="1"/>
</dbReference>
<dbReference type="Gene3D" id="3.30.420.40">
    <property type="match status" value="1"/>
</dbReference>
<accession>A0A4R1H7M3</accession>
<evidence type="ECO:0000256" key="9">
    <source>
        <dbReference type="ARBA" id="ARBA00023136"/>
    </source>
</evidence>
<evidence type="ECO:0000256" key="4">
    <source>
        <dbReference type="ARBA" id="ARBA00011738"/>
    </source>
</evidence>
<dbReference type="PIRSF" id="PIRSF001267">
    <property type="entry name" value="Pyrophosphatase_GppA_Ppx"/>
    <property type="match status" value="1"/>
</dbReference>
<sequence length="501" mass="56061">MDKDDEKRIVAAVDLGSNSFHMIVARLEEEGTLSIIDKLREPVRLGEGLKGNGKLSREVTDRALACLERFGQRIRNLPHGDVRVVGTNTLRVATNAEKFVAEAQRLLGHSIEIVSGREEARLIYLGVAHGRAAREGRRLVVDIGGGSTELIIGEGGDSLLRESLYTGCVSTSKEFFDGGEITEKRMKAAILNASLAIHPVAQDFRAGKGRWEEAVGCSGTIKAIRNIAQAEGWCDTGITLKSLYQMRNRLIKQGHVDRLRLESLKEDRSPVLPGGLAVLIAVFETLGIKQMRVSGQALREGLLYDLVGRIQHRDARDATVDSVVRRWNLDVGHADNVMRTSLLLFAQVEKDWKLIEENRQLLKWAAQLHEIGLQISHGAYHKHGAYILMHADLPGFSRTEQALLATLVLNHRQKIRLNSFDELVSRAQKPGLRLCILLRLAVLFHRGRTDEQVPDVSMELDREKIILTFPERWLEQHSLTDADLQKEARYIEAAGLSLDYR</sequence>
<comment type="cofactor">
    <cofactor evidence="1">
        <name>Mg(2+)</name>
        <dbReference type="ChEBI" id="CHEBI:18420"/>
    </cofactor>
</comment>
<dbReference type="EC" id="3.6.1.11" evidence="5"/>
<dbReference type="EMBL" id="SMFX01000001">
    <property type="protein sequence ID" value="TCK17827.1"/>
    <property type="molecule type" value="Genomic_DNA"/>
</dbReference>
<comment type="subcellular location">
    <subcellularLocation>
        <location evidence="2">Cell membrane</location>
        <topology evidence="2">Peripheral membrane protein</topology>
    </subcellularLocation>
</comment>
<feature type="domain" description="Ppx/GppA phosphatase C-terminal" evidence="12">
    <location>
        <begin position="316"/>
        <end position="487"/>
    </location>
</feature>
<protein>
    <recommendedName>
        <fullName evidence="6">Exopolyphosphatase</fullName>
        <ecNumber evidence="5">3.6.1.11</ecNumber>
    </recommendedName>
</protein>
<dbReference type="Gene3D" id="3.30.420.150">
    <property type="entry name" value="Exopolyphosphatase. Domain 2"/>
    <property type="match status" value="1"/>
</dbReference>
<dbReference type="Pfam" id="PF21447">
    <property type="entry name" value="Ppx-GppA_III"/>
    <property type="match status" value="1"/>
</dbReference>
<evidence type="ECO:0000313" key="14">
    <source>
        <dbReference type="Proteomes" id="UP000295707"/>
    </source>
</evidence>
<dbReference type="InterPro" id="IPR048950">
    <property type="entry name" value="Ppx_GppA_C"/>
</dbReference>
<name>A0A4R1H7M3_9GAMM</name>
<reference evidence="13 14" key="1">
    <citation type="submission" date="2019-03" db="EMBL/GenBank/DDBJ databases">
        <title>Genomic Encyclopedia of Type Strains, Phase IV (KMG-IV): sequencing the most valuable type-strain genomes for metagenomic binning, comparative biology and taxonomic classification.</title>
        <authorList>
            <person name="Goeker M."/>
        </authorList>
    </citation>
    <scope>NUCLEOTIDE SEQUENCE [LARGE SCALE GENOMIC DNA]</scope>
    <source>
        <strain evidence="13 14">DSM 19610</strain>
    </source>
</reference>
<dbReference type="NCBIfam" id="TIGR03706">
    <property type="entry name" value="exo_poly_only"/>
    <property type="match status" value="1"/>
</dbReference>
<keyword evidence="8" id="KW-0378">Hydrolase</keyword>
<evidence type="ECO:0000256" key="7">
    <source>
        <dbReference type="ARBA" id="ARBA00022475"/>
    </source>
</evidence>
<dbReference type="FunFam" id="3.30.420.150:FF:000001">
    <property type="entry name" value="Guanosine-5'-triphosphate,3'-diphosphate pyrophosphatase"/>
    <property type="match status" value="1"/>
</dbReference>
<dbReference type="Proteomes" id="UP000295707">
    <property type="component" value="Unassembled WGS sequence"/>
</dbReference>
<keyword evidence="7" id="KW-1003">Cell membrane</keyword>
<evidence type="ECO:0000256" key="8">
    <source>
        <dbReference type="ARBA" id="ARBA00022801"/>
    </source>
</evidence>
<evidence type="ECO:0000259" key="11">
    <source>
        <dbReference type="Pfam" id="PF02541"/>
    </source>
</evidence>
<comment type="catalytic activity">
    <reaction evidence="10">
        <text>[phosphate](n) + H2O = [phosphate](n-1) + phosphate + H(+)</text>
        <dbReference type="Rhea" id="RHEA:21528"/>
        <dbReference type="Rhea" id="RHEA-COMP:9859"/>
        <dbReference type="Rhea" id="RHEA-COMP:14279"/>
        <dbReference type="ChEBI" id="CHEBI:15377"/>
        <dbReference type="ChEBI" id="CHEBI:15378"/>
        <dbReference type="ChEBI" id="CHEBI:16838"/>
        <dbReference type="ChEBI" id="CHEBI:43474"/>
        <dbReference type="EC" id="3.6.1.11"/>
    </reaction>
</comment>
<dbReference type="InterPro" id="IPR003695">
    <property type="entry name" value="Ppx_GppA_N"/>
</dbReference>
<dbReference type="GO" id="GO:0004309">
    <property type="term" value="F:exopolyphosphatase activity"/>
    <property type="evidence" value="ECO:0007669"/>
    <property type="project" value="UniProtKB-EC"/>
</dbReference>
<dbReference type="OrthoDB" id="9793035at2"/>
<dbReference type="PANTHER" id="PTHR30005">
    <property type="entry name" value="EXOPOLYPHOSPHATASE"/>
    <property type="match status" value="1"/>
</dbReference>
<evidence type="ECO:0000256" key="5">
    <source>
        <dbReference type="ARBA" id="ARBA00012451"/>
    </source>
</evidence>
<comment type="subunit">
    <text evidence="4">Homodimer.</text>
</comment>
<evidence type="ECO:0000256" key="1">
    <source>
        <dbReference type="ARBA" id="ARBA00001946"/>
    </source>
</evidence>
<dbReference type="Pfam" id="PF02541">
    <property type="entry name" value="Ppx-GppA"/>
    <property type="match status" value="1"/>
</dbReference>
<dbReference type="AlphaFoldDB" id="A0A4R1H7M3"/>
<dbReference type="RefSeq" id="WP_132971675.1">
    <property type="nucleotide sequence ID" value="NZ_SMFX01000001.1"/>
</dbReference>
<dbReference type="GO" id="GO:0005886">
    <property type="term" value="C:plasma membrane"/>
    <property type="evidence" value="ECO:0007669"/>
    <property type="project" value="UniProtKB-SubCell"/>
</dbReference>
<dbReference type="InterPro" id="IPR030673">
    <property type="entry name" value="PyroPPase_GppA_Ppx"/>
</dbReference>
<evidence type="ECO:0000256" key="2">
    <source>
        <dbReference type="ARBA" id="ARBA00004202"/>
    </source>
</evidence>
<keyword evidence="9" id="KW-0472">Membrane</keyword>
<comment type="caution">
    <text evidence="13">The sequence shown here is derived from an EMBL/GenBank/DDBJ whole genome shotgun (WGS) entry which is preliminary data.</text>
</comment>
<dbReference type="InterPro" id="IPR043129">
    <property type="entry name" value="ATPase_NBD"/>
</dbReference>
<dbReference type="FunFam" id="3.30.420.40:FF:000023">
    <property type="entry name" value="Guanosine-5'-triphosphate,3'-diphosphate pyrophosphatase"/>
    <property type="match status" value="1"/>
</dbReference>
<dbReference type="CDD" id="cd24053">
    <property type="entry name" value="ASKHA_NBD_EcPPX-GppA-like"/>
    <property type="match status" value="1"/>
</dbReference>
<evidence type="ECO:0000256" key="3">
    <source>
        <dbReference type="ARBA" id="ARBA00007125"/>
    </source>
</evidence>
<dbReference type="SUPFAM" id="SSF53067">
    <property type="entry name" value="Actin-like ATPase domain"/>
    <property type="match status" value="2"/>
</dbReference>
<gene>
    <name evidence="13" type="ORF">DFR30_1077</name>
</gene>
<evidence type="ECO:0000259" key="12">
    <source>
        <dbReference type="Pfam" id="PF21447"/>
    </source>
</evidence>
<dbReference type="InterPro" id="IPR022371">
    <property type="entry name" value="Exopolyphosphatase"/>
</dbReference>